<evidence type="ECO:0000313" key="10">
    <source>
        <dbReference type="Proteomes" id="UP000085678"/>
    </source>
</evidence>
<keyword evidence="5" id="KW-0807">Transducer</keyword>
<keyword evidence="10" id="KW-1185">Reference proteome</keyword>
<dbReference type="InterPro" id="IPR052954">
    <property type="entry name" value="GPCR-Ligand_Int"/>
</dbReference>
<keyword evidence="3 7" id="KW-1133">Transmembrane helix</keyword>
<dbReference type="Proteomes" id="UP000085678">
    <property type="component" value="Unplaced"/>
</dbReference>
<feature type="region of interest" description="Disordered" evidence="6">
    <location>
        <begin position="73"/>
        <end position="97"/>
    </location>
</feature>
<accession>A0A1S3HZD9</accession>
<dbReference type="GO" id="GO:0004930">
    <property type="term" value="F:G protein-coupled receptor activity"/>
    <property type="evidence" value="ECO:0007669"/>
    <property type="project" value="UniProtKB-KW"/>
</dbReference>
<evidence type="ECO:0000256" key="6">
    <source>
        <dbReference type="SAM" id="MobiDB-lite"/>
    </source>
</evidence>
<name>A0A1S3HZD9_LINAN</name>
<keyword evidence="5" id="KW-0297">G-protein coupled receptor</keyword>
<feature type="compositionally biased region" description="Polar residues" evidence="6">
    <location>
        <begin position="75"/>
        <end position="88"/>
    </location>
</feature>
<dbReference type="Pfam" id="PF00001">
    <property type="entry name" value="7tm_1"/>
    <property type="match status" value="1"/>
</dbReference>
<comment type="subcellular location">
    <subcellularLocation>
        <location evidence="1">Membrane</location>
    </subcellularLocation>
</comment>
<evidence type="ECO:0000256" key="2">
    <source>
        <dbReference type="ARBA" id="ARBA00022692"/>
    </source>
</evidence>
<dbReference type="PANTHER" id="PTHR46641">
    <property type="entry name" value="FMRFAMIDE RECEPTOR-RELATED"/>
    <property type="match status" value="1"/>
</dbReference>
<dbReference type="PANTHER" id="PTHR46641:SF25">
    <property type="entry name" value="CNMAMIDE RECEPTOR-RELATED"/>
    <property type="match status" value="1"/>
</dbReference>
<feature type="chain" id="PRO_5010189765" evidence="8">
    <location>
        <begin position="27"/>
        <end position="498"/>
    </location>
</feature>
<feature type="transmembrane region" description="Helical" evidence="7">
    <location>
        <begin position="130"/>
        <end position="154"/>
    </location>
</feature>
<organism evidence="10 11">
    <name type="scientific">Lingula anatina</name>
    <name type="common">Brachiopod</name>
    <name type="synonym">Lingula unguis</name>
    <dbReference type="NCBI Taxonomy" id="7574"/>
    <lineage>
        <taxon>Eukaryota</taxon>
        <taxon>Metazoa</taxon>
        <taxon>Spiralia</taxon>
        <taxon>Lophotrochozoa</taxon>
        <taxon>Brachiopoda</taxon>
        <taxon>Linguliformea</taxon>
        <taxon>Lingulata</taxon>
        <taxon>Lingulida</taxon>
        <taxon>Linguloidea</taxon>
        <taxon>Lingulidae</taxon>
        <taxon>Lingula</taxon>
    </lineage>
</organism>
<dbReference type="AlphaFoldDB" id="A0A1S3HZD9"/>
<keyword evidence="4 7" id="KW-0472">Membrane</keyword>
<dbReference type="SUPFAM" id="SSF81321">
    <property type="entry name" value="Family A G protein-coupled receptor-like"/>
    <property type="match status" value="1"/>
</dbReference>
<feature type="compositionally biased region" description="Polar residues" evidence="6">
    <location>
        <begin position="449"/>
        <end position="464"/>
    </location>
</feature>
<dbReference type="PROSITE" id="PS00237">
    <property type="entry name" value="G_PROTEIN_RECEP_F1_1"/>
    <property type="match status" value="1"/>
</dbReference>
<dbReference type="InParanoid" id="A0A1S3HZD9"/>
<comment type="similarity">
    <text evidence="5">Belongs to the G-protein coupled receptor 1 family.</text>
</comment>
<dbReference type="GO" id="GO:0016020">
    <property type="term" value="C:membrane"/>
    <property type="evidence" value="ECO:0007669"/>
    <property type="project" value="UniProtKB-SubCell"/>
</dbReference>
<feature type="transmembrane region" description="Helical" evidence="7">
    <location>
        <begin position="219"/>
        <end position="238"/>
    </location>
</feature>
<evidence type="ECO:0000256" key="1">
    <source>
        <dbReference type="ARBA" id="ARBA00004370"/>
    </source>
</evidence>
<gene>
    <name evidence="11" type="primary">LOC106159261</name>
</gene>
<keyword evidence="2 5" id="KW-0812">Transmembrane</keyword>
<dbReference type="KEGG" id="lak:106159261"/>
<keyword evidence="5" id="KW-0675">Receptor</keyword>
<reference evidence="11" key="1">
    <citation type="submission" date="2025-08" db="UniProtKB">
        <authorList>
            <consortium name="RefSeq"/>
        </authorList>
    </citation>
    <scope>IDENTIFICATION</scope>
    <source>
        <tissue evidence="11">Gonads</tissue>
    </source>
</reference>
<feature type="transmembrane region" description="Helical" evidence="7">
    <location>
        <begin position="250"/>
        <end position="270"/>
    </location>
</feature>
<dbReference type="PROSITE" id="PS50262">
    <property type="entry name" value="G_PROTEIN_RECEP_F1_2"/>
    <property type="match status" value="1"/>
</dbReference>
<dbReference type="InterPro" id="IPR000276">
    <property type="entry name" value="GPCR_Rhodpsn"/>
</dbReference>
<feature type="transmembrane region" description="Helical" evidence="7">
    <location>
        <begin position="297"/>
        <end position="322"/>
    </location>
</feature>
<evidence type="ECO:0000256" key="8">
    <source>
        <dbReference type="SAM" id="SignalP"/>
    </source>
</evidence>
<feature type="signal peptide" evidence="8">
    <location>
        <begin position="1"/>
        <end position="26"/>
    </location>
</feature>
<evidence type="ECO:0000256" key="4">
    <source>
        <dbReference type="ARBA" id="ARBA00023136"/>
    </source>
</evidence>
<feature type="region of interest" description="Disordered" evidence="6">
    <location>
        <begin position="449"/>
        <end position="498"/>
    </location>
</feature>
<dbReference type="GeneID" id="106159261"/>
<proteinExistence type="inferred from homology"/>
<feature type="domain" description="G-protein coupled receptors family 1 profile" evidence="9">
    <location>
        <begin position="146"/>
        <end position="416"/>
    </location>
</feature>
<dbReference type="OrthoDB" id="10029014at2759"/>
<evidence type="ECO:0000256" key="5">
    <source>
        <dbReference type="RuleBase" id="RU000688"/>
    </source>
</evidence>
<feature type="compositionally biased region" description="Basic and acidic residues" evidence="6">
    <location>
        <begin position="465"/>
        <end position="479"/>
    </location>
</feature>
<protein>
    <submittedName>
        <fullName evidence="11">QRFP-like peptide receptor</fullName>
    </submittedName>
</protein>
<dbReference type="Gene3D" id="1.20.1070.10">
    <property type="entry name" value="Rhodopsin 7-helix transmembrane proteins"/>
    <property type="match status" value="1"/>
</dbReference>
<evidence type="ECO:0000259" key="9">
    <source>
        <dbReference type="PROSITE" id="PS50262"/>
    </source>
</evidence>
<feature type="transmembrane region" description="Helical" evidence="7">
    <location>
        <begin position="166"/>
        <end position="184"/>
    </location>
</feature>
<dbReference type="CDD" id="cd14978">
    <property type="entry name" value="7tmA_FMRFamide_R-like"/>
    <property type="match status" value="1"/>
</dbReference>
<evidence type="ECO:0000256" key="3">
    <source>
        <dbReference type="ARBA" id="ARBA00022989"/>
    </source>
</evidence>
<dbReference type="InterPro" id="IPR017452">
    <property type="entry name" value="GPCR_Rhodpsn_7TM"/>
</dbReference>
<sequence length="498" mass="54647">MPLSLRCSLVVSLCQILVVLLPYVNGDSHPDSTVPDDRLGDFLSGYGNSTLLRAITTGGSLESTSTIPTLVPTADTGTSDDLQNSTVPKNDFDADGDDDDDTIVHINALNASTGATNSSSPSPSLGKIDYVGYVAIPFFLITGLTGNTFTILIMSGKQFQKMTISTLLIALSVSDSLLVVMAPFNKKWFQQMIGVDVRSFSLFSCKVFFWFWRMAKMTSSWFVVIVAIERFIAVWFPLKVRTLCTKRNARIALALDYICIGAFNFAWVWVADNLTPSGTCSPNYAPSPEFKTVTVGFIWVGSFVYSVIPTAILLVLTSLIIGRLYSQRRVRRALSITSDKSQSSLKNKDNTNKSTALLLGVAIAFLVLVNPIATAHIVTVITDRKIFETDEPGFQVYREIASLLESANYSINFFIYVIWNQQYRQRFLSMVSCLVCKCTGKKFERENSASRTLQTGLSKGTATSEGDKRDHADSKEDAPKTQNSVNGDAGKLQATAIV</sequence>
<evidence type="ECO:0000313" key="11">
    <source>
        <dbReference type="RefSeq" id="XP_013390936.1"/>
    </source>
</evidence>
<dbReference type="PRINTS" id="PR00237">
    <property type="entry name" value="GPCRRHODOPSN"/>
</dbReference>
<keyword evidence="8" id="KW-0732">Signal</keyword>
<feature type="transmembrane region" description="Helical" evidence="7">
    <location>
        <begin position="356"/>
        <end position="380"/>
    </location>
</feature>
<evidence type="ECO:0000256" key="7">
    <source>
        <dbReference type="SAM" id="Phobius"/>
    </source>
</evidence>
<dbReference type="RefSeq" id="XP_013390936.1">
    <property type="nucleotide sequence ID" value="XM_013535482.1"/>
</dbReference>